<keyword evidence="2" id="KW-1185">Reference proteome</keyword>
<dbReference type="WBParaSite" id="MBELARI_LOCUS20185">
    <property type="protein sequence ID" value="MBELARI_LOCUS20185"/>
    <property type="gene ID" value="MBELARI_LOCUS20185"/>
</dbReference>
<dbReference type="Proteomes" id="UP000887575">
    <property type="component" value="Unassembled WGS sequence"/>
</dbReference>
<accession>A0AAF3J709</accession>
<protein>
    <submittedName>
        <fullName evidence="3">Uncharacterized protein</fullName>
    </submittedName>
</protein>
<proteinExistence type="predicted"/>
<evidence type="ECO:0000313" key="3">
    <source>
        <dbReference type="WBParaSite" id="MBELARI_LOCUS20185"/>
    </source>
</evidence>
<evidence type="ECO:0000313" key="2">
    <source>
        <dbReference type="Proteomes" id="UP000887575"/>
    </source>
</evidence>
<feature type="chain" id="PRO_5041946419" evidence="1">
    <location>
        <begin position="31"/>
        <end position="94"/>
    </location>
</feature>
<sequence length="94" mass="10661">MFPSIFPHRFLFIFPVFSSLLLITLFPSNSHETALFETRPQQDFFKSYQLSAPPKRSRSCLINAGLSQGCDLSDIIYVKQQGSKFSSWAGPGRK</sequence>
<reference evidence="3" key="1">
    <citation type="submission" date="2024-02" db="UniProtKB">
        <authorList>
            <consortium name="WormBaseParasite"/>
        </authorList>
    </citation>
    <scope>IDENTIFICATION</scope>
</reference>
<name>A0AAF3J709_9BILA</name>
<keyword evidence="1" id="KW-0732">Signal</keyword>
<feature type="signal peptide" evidence="1">
    <location>
        <begin position="1"/>
        <end position="30"/>
    </location>
</feature>
<dbReference type="AlphaFoldDB" id="A0AAF3J709"/>
<organism evidence="2 3">
    <name type="scientific">Mesorhabditis belari</name>
    <dbReference type="NCBI Taxonomy" id="2138241"/>
    <lineage>
        <taxon>Eukaryota</taxon>
        <taxon>Metazoa</taxon>
        <taxon>Ecdysozoa</taxon>
        <taxon>Nematoda</taxon>
        <taxon>Chromadorea</taxon>
        <taxon>Rhabditida</taxon>
        <taxon>Rhabditina</taxon>
        <taxon>Rhabditomorpha</taxon>
        <taxon>Rhabditoidea</taxon>
        <taxon>Rhabditidae</taxon>
        <taxon>Mesorhabditinae</taxon>
        <taxon>Mesorhabditis</taxon>
    </lineage>
</organism>
<evidence type="ECO:0000256" key="1">
    <source>
        <dbReference type="SAM" id="SignalP"/>
    </source>
</evidence>